<proteinExistence type="predicted"/>
<gene>
    <name evidence="1" type="ORF">CGZ90_08305</name>
</gene>
<dbReference type="Proteomes" id="UP000215059">
    <property type="component" value="Unassembled WGS sequence"/>
</dbReference>
<dbReference type="RefSeq" id="WP_094251926.1">
    <property type="nucleotide sequence ID" value="NZ_JBHLXL010000001.1"/>
</dbReference>
<dbReference type="AlphaFoldDB" id="A0A235FA79"/>
<comment type="caution">
    <text evidence="1">The sequence shown here is derived from an EMBL/GenBank/DDBJ whole genome shotgun (WGS) entry which is preliminary data.</text>
</comment>
<evidence type="ECO:0000313" key="1">
    <source>
        <dbReference type="EMBL" id="OYD57893.1"/>
    </source>
</evidence>
<name>A0A235FA79_9BACL</name>
<sequence>MSMEGKVFNRDLWWANRLHKFIQVCSRRQNLYMESGDMKKALWWLEEQKRALVELDQLIQAKDEQDNIIKMVRGMQHKGLDIHKLIITLEIEREAQ</sequence>
<evidence type="ECO:0000313" key="2">
    <source>
        <dbReference type="Proteomes" id="UP000215059"/>
    </source>
</evidence>
<dbReference type="EMBL" id="NOII01000002">
    <property type="protein sequence ID" value="OYD57893.1"/>
    <property type="molecule type" value="Genomic_DNA"/>
</dbReference>
<accession>A0A235FA79</accession>
<organism evidence="1 2">
    <name type="scientific">Fictibacillus aquaticus</name>
    <dbReference type="NCBI Taxonomy" id="2021314"/>
    <lineage>
        <taxon>Bacteria</taxon>
        <taxon>Bacillati</taxon>
        <taxon>Bacillota</taxon>
        <taxon>Bacilli</taxon>
        <taxon>Bacillales</taxon>
        <taxon>Fictibacillaceae</taxon>
        <taxon>Fictibacillus</taxon>
    </lineage>
</organism>
<reference evidence="1 2" key="1">
    <citation type="submission" date="2017-07" db="EMBL/GenBank/DDBJ databases">
        <title>Fictibacillus sp. nov. GDSW-R2A3 Genome sequencing and assembly.</title>
        <authorList>
            <person name="Mayilraj S."/>
        </authorList>
    </citation>
    <scope>NUCLEOTIDE SEQUENCE [LARGE SCALE GENOMIC DNA]</scope>
    <source>
        <strain evidence="1 2">GDSW-R2A3</strain>
    </source>
</reference>
<keyword evidence="2" id="KW-1185">Reference proteome</keyword>
<protein>
    <submittedName>
        <fullName evidence="1">Uncharacterized protein</fullName>
    </submittedName>
</protein>